<gene>
    <name evidence="1" type="ORF">S01H1_61926</name>
</gene>
<reference evidence="1" key="1">
    <citation type="journal article" date="2014" name="Front. Microbiol.">
        <title>High frequency of phylogenetically diverse reductive dehalogenase-homologous genes in deep subseafloor sedimentary metagenomes.</title>
        <authorList>
            <person name="Kawai M."/>
            <person name="Futagami T."/>
            <person name="Toyoda A."/>
            <person name="Takaki Y."/>
            <person name="Nishi S."/>
            <person name="Hori S."/>
            <person name="Arai W."/>
            <person name="Tsubouchi T."/>
            <person name="Morono Y."/>
            <person name="Uchiyama I."/>
            <person name="Ito T."/>
            <person name="Fujiyama A."/>
            <person name="Inagaki F."/>
            <person name="Takami H."/>
        </authorList>
    </citation>
    <scope>NUCLEOTIDE SEQUENCE</scope>
    <source>
        <strain evidence="1">Expedition CK06-06</strain>
    </source>
</reference>
<organism evidence="1">
    <name type="scientific">marine sediment metagenome</name>
    <dbReference type="NCBI Taxonomy" id="412755"/>
    <lineage>
        <taxon>unclassified sequences</taxon>
        <taxon>metagenomes</taxon>
        <taxon>ecological metagenomes</taxon>
    </lineage>
</organism>
<sequence length="70" mass="7558">RGIDVGGVFVFRAPQATAAIQFNDASLRKAEKSPMDVQALNVELMGQDKGILGATVVVTWDEGLYSYEIV</sequence>
<feature type="non-terminal residue" evidence="1">
    <location>
        <position position="1"/>
    </location>
</feature>
<dbReference type="AlphaFoldDB" id="X0X470"/>
<dbReference type="EMBL" id="BARS01040648">
    <property type="protein sequence ID" value="GAG37989.1"/>
    <property type="molecule type" value="Genomic_DNA"/>
</dbReference>
<proteinExistence type="predicted"/>
<accession>X0X470</accession>
<protein>
    <submittedName>
        <fullName evidence="1">Uncharacterized protein</fullName>
    </submittedName>
</protein>
<evidence type="ECO:0000313" key="1">
    <source>
        <dbReference type="EMBL" id="GAG37989.1"/>
    </source>
</evidence>
<name>X0X470_9ZZZZ</name>
<comment type="caution">
    <text evidence="1">The sequence shown here is derived from an EMBL/GenBank/DDBJ whole genome shotgun (WGS) entry which is preliminary data.</text>
</comment>